<dbReference type="GO" id="GO:0045332">
    <property type="term" value="P:phospholipid translocation"/>
    <property type="evidence" value="ECO:0007669"/>
    <property type="project" value="TreeGrafter"/>
</dbReference>
<dbReference type="Gene3D" id="3.40.1110.10">
    <property type="entry name" value="Calcium-transporting ATPase, cytoplasmic domain N"/>
    <property type="match status" value="1"/>
</dbReference>
<dbReference type="OrthoDB" id="377733at2759"/>
<feature type="non-terminal residue" evidence="1">
    <location>
        <position position="138"/>
    </location>
</feature>
<dbReference type="GO" id="GO:0140326">
    <property type="term" value="F:ATPase-coupled intramembrane lipid transporter activity"/>
    <property type="evidence" value="ECO:0007669"/>
    <property type="project" value="TreeGrafter"/>
</dbReference>
<dbReference type="AlphaFoldDB" id="A0A812P2N7"/>
<gene>
    <name evidence="1" type="ORF">SNAT2548_LOCUS17687</name>
</gene>
<dbReference type="PANTHER" id="PTHR24092">
    <property type="entry name" value="PROBABLE PHOSPHOLIPID-TRANSPORTING ATPASE"/>
    <property type="match status" value="1"/>
</dbReference>
<protein>
    <submittedName>
        <fullName evidence="1">Uncharacterized protein</fullName>
    </submittedName>
</protein>
<dbReference type="GO" id="GO:0000166">
    <property type="term" value="F:nucleotide binding"/>
    <property type="evidence" value="ECO:0007669"/>
    <property type="project" value="InterPro"/>
</dbReference>
<dbReference type="Proteomes" id="UP000604046">
    <property type="component" value="Unassembled WGS sequence"/>
</dbReference>
<name>A0A812P2N7_9DINO</name>
<evidence type="ECO:0000313" key="1">
    <source>
        <dbReference type="EMBL" id="CAE7337968.1"/>
    </source>
</evidence>
<accession>A0A812P2N7</accession>
<evidence type="ECO:0000313" key="2">
    <source>
        <dbReference type="Proteomes" id="UP000604046"/>
    </source>
</evidence>
<proteinExistence type="predicted"/>
<dbReference type="InterPro" id="IPR023299">
    <property type="entry name" value="ATPase_P-typ_cyto_dom_N"/>
</dbReference>
<dbReference type="GO" id="GO:0005886">
    <property type="term" value="C:plasma membrane"/>
    <property type="evidence" value="ECO:0007669"/>
    <property type="project" value="TreeGrafter"/>
</dbReference>
<reference evidence="1" key="1">
    <citation type="submission" date="2021-02" db="EMBL/GenBank/DDBJ databases">
        <authorList>
            <person name="Dougan E. K."/>
            <person name="Rhodes N."/>
            <person name="Thang M."/>
            <person name="Chan C."/>
        </authorList>
    </citation>
    <scope>NUCLEOTIDE SEQUENCE</scope>
</reference>
<organism evidence="1 2">
    <name type="scientific">Symbiodinium natans</name>
    <dbReference type="NCBI Taxonomy" id="878477"/>
    <lineage>
        <taxon>Eukaryota</taxon>
        <taxon>Sar</taxon>
        <taxon>Alveolata</taxon>
        <taxon>Dinophyceae</taxon>
        <taxon>Suessiales</taxon>
        <taxon>Symbiodiniaceae</taxon>
        <taxon>Symbiodinium</taxon>
    </lineage>
</organism>
<comment type="caution">
    <text evidence="1">The sequence shown here is derived from an EMBL/GenBank/DDBJ whole genome shotgun (WGS) entry which is preliminary data.</text>
</comment>
<dbReference type="EMBL" id="CAJNDS010002120">
    <property type="protein sequence ID" value="CAE7337968.1"/>
    <property type="molecule type" value="Genomic_DNA"/>
</dbReference>
<dbReference type="SUPFAM" id="SSF81660">
    <property type="entry name" value="Metal cation-transporting ATPase, ATP-binding domain N"/>
    <property type="match status" value="1"/>
</dbReference>
<keyword evidence="2" id="KW-1185">Reference proteome</keyword>
<sequence>SGEFLFSDKGNEDVLLRMNELFWYPLQGSYSAKECQDPPSWYSHYNPKLNYEAESPDEFALVKAAASQGWEFKGRRGQDLTVSYYSPSQPRQDLQYRVLATNAFNSARKRMSVVVQRGPASSNRQRVSPVLYALRCPR</sequence>